<name>A0A067MG61_BOTB1</name>
<dbReference type="Pfam" id="PF13668">
    <property type="entry name" value="Ferritin_2"/>
    <property type="match status" value="1"/>
</dbReference>
<gene>
    <name evidence="2" type="ORF">BOTBODRAFT_44612</name>
</gene>
<dbReference type="HOGENOM" id="CLU_029630_0_0_1"/>
<dbReference type="InParanoid" id="A0A067MG61"/>
<dbReference type="PANTHER" id="PTHR38705">
    <property type="entry name" value="PROTEIN RDS1"/>
    <property type="match status" value="1"/>
</dbReference>
<organism evidence="2 3">
    <name type="scientific">Botryobasidium botryosum (strain FD-172 SS1)</name>
    <dbReference type="NCBI Taxonomy" id="930990"/>
    <lineage>
        <taxon>Eukaryota</taxon>
        <taxon>Fungi</taxon>
        <taxon>Dikarya</taxon>
        <taxon>Basidiomycota</taxon>
        <taxon>Agaricomycotina</taxon>
        <taxon>Agaricomycetes</taxon>
        <taxon>Cantharellales</taxon>
        <taxon>Botryobasidiaceae</taxon>
        <taxon>Botryobasidium</taxon>
    </lineage>
</organism>
<feature type="signal peptide" evidence="1">
    <location>
        <begin position="1"/>
        <end position="19"/>
    </location>
</feature>
<dbReference type="OrthoDB" id="2098436at2759"/>
<dbReference type="STRING" id="930990.A0A067MG61"/>
<dbReference type="SUPFAM" id="SSF47240">
    <property type="entry name" value="Ferritin-like"/>
    <property type="match status" value="1"/>
</dbReference>
<protein>
    <recommendedName>
        <fullName evidence="4">Ferritin-like domain-containing protein</fullName>
    </recommendedName>
</protein>
<dbReference type="PANTHER" id="PTHR38705:SF1">
    <property type="entry name" value="PROTEIN RDS1"/>
    <property type="match status" value="1"/>
</dbReference>
<accession>A0A067MG61</accession>
<dbReference type="CDD" id="cd00657">
    <property type="entry name" value="Ferritin_like"/>
    <property type="match status" value="1"/>
</dbReference>
<sequence>MKSFFTALTVAAAAVSVAASPIKRAPSDTDILQYALTLEHLENAFYSGALAQFDEDAFSDAGYEDWVRGRFEQIAEHEAAHVAFLSGALGSAATKPCTYNFPYTDVQSFAALSATLEGVGVSAYLGAAQYIKTPAYLTAAGAVLTTESRHQAWVNSAVNHLNPWSGALDTPLDLDQVYTLAAGFITSCPSTNPALPVKAFPAFTYEAKDDLHAGSKVKITSKLPGDKKLHVAFFNGLSTLYAPIEHDEVKLPEGLAGTVYAVITSSDSAVSDDNTVAGPAIFTIPVPATRHREDADE</sequence>
<evidence type="ECO:0000313" key="3">
    <source>
        <dbReference type="Proteomes" id="UP000027195"/>
    </source>
</evidence>
<dbReference type="InterPro" id="IPR012347">
    <property type="entry name" value="Ferritin-like"/>
</dbReference>
<evidence type="ECO:0000313" key="2">
    <source>
        <dbReference type="EMBL" id="KDQ14504.1"/>
    </source>
</evidence>
<dbReference type="AlphaFoldDB" id="A0A067MG61"/>
<proteinExistence type="predicted"/>
<keyword evidence="1" id="KW-0732">Signal</keyword>
<feature type="chain" id="PRO_5001644649" description="Ferritin-like domain-containing protein" evidence="1">
    <location>
        <begin position="20"/>
        <end position="297"/>
    </location>
</feature>
<evidence type="ECO:0008006" key="4">
    <source>
        <dbReference type="Google" id="ProtNLM"/>
    </source>
</evidence>
<keyword evidence="3" id="KW-1185">Reference proteome</keyword>
<dbReference type="InterPro" id="IPR039254">
    <property type="entry name" value="Rds1"/>
</dbReference>
<dbReference type="Gene3D" id="1.20.1260.10">
    <property type="match status" value="1"/>
</dbReference>
<dbReference type="Proteomes" id="UP000027195">
    <property type="component" value="Unassembled WGS sequence"/>
</dbReference>
<dbReference type="EMBL" id="KL198037">
    <property type="protein sequence ID" value="KDQ14504.1"/>
    <property type="molecule type" value="Genomic_DNA"/>
</dbReference>
<evidence type="ECO:0000256" key="1">
    <source>
        <dbReference type="SAM" id="SignalP"/>
    </source>
</evidence>
<reference evidence="3" key="1">
    <citation type="journal article" date="2014" name="Proc. Natl. Acad. Sci. U.S.A.">
        <title>Extensive sampling of basidiomycete genomes demonstrates inadequacy of the white-rot/brown-rot paradigm for wood decay fungi.</title>
        <authorList>
            <person name="Riley R."/>
            <person name="Salamov A.A."/>
            <person name="Brown D.W."/>
            <person name="Nagy L.G."/>
            <person name="Floudas D."/>
            <person name="Held B.W."/>
            <person name="Levasseur A."/>
            <person name="Lombard V."/>
            <person name="Morin E."/>
            <person name="Otillar R."/>
            <person name="Lindquist E.A."/>
            <person name="Sun H."/>
            <person name="LaButti K.M."/>
            <person name="Schmutz J."/>
            <person name="Jabbour D."/>
            <person name="Luo H."/>
            <person name="Baker S.E."/>
            <person name="Pisabarro A.G."/>
            <person name="Walton J.D."/>
            <person name="Blanchette R.A."/>
            <person name="Henrissat B."/>
            <person name="Martin F."/>
            <person name="Cullen D."/>
            <person name="Hibbett D.S."/>
            <person name="Grigoriev I.V."/>
        </authorList>
    </citation>
    <scope>NUCLEOTIDE SEQUENCE [LARGE SCALE GENOMIC DNA]</scope>
    <source>
        <strain evidence="3">FD-172 SS1</strain>
    </source>
</reference>
<dbReference type="InterPro" id="IPR009078">
    <property type="entry name" value="Ferritin-like_SF"/>
</dbReference>